<sequence length="141" mass="15353">MLFTRASEYALLASIYLRDKTEPKDVGQIAEELDISKSFLAKILQCLARDGILNSTKGANGGFCLAKDANEIKITSIIKSAEKHDASVFLCSGDLKDCPRGIAQSCDVWHLFASLQAVVDNFLDTITLANLGNKENKENNA</sequence>
<evidence type="ECO:0000313" key="1">
    <source>
        <dbReference type="EMBL" id="MDO2409310.1"/>
    </source>
</evidence>
<organism evidence="1 2">
    <name type="scientific">Campylobacter magnus</name>
    <dbReference type="NCBI Taxonomy" id="3026462"/>
    <lineage>
        <taxon>Bacteria</taxon>
        <taxon>Pseudomonadati</taxon>
        <taxon>Campylobacterota</taxon>
        <taxon>Epsilonproteobacteria</taxon>
        <taxon>Campylobacterales</taxon>
        <taxon>Campylobacteraceae</taxon>
        <taxon>Campylobacter</taxon>
    </lineage>
</organism>
<dbReference type="Pfam" id="PF02082">
    <property type="entry name" value="Rrf2"/>
    <property type="match status" value="1"/>
</dbReference>
<dbReference type="PANTHER" id="PTHR33221:SF15">
    <property type="entry name" value="HTH-TYPE TRANSCRIPTIONAL REGULATOR YWGB-RELATED"/>
    <property type="match status" value="1"/>
</dbReference>
<gene>
    <name evidence="1" type="ORF">Q2362_04245</name>
</gene>
<dbReference type="RefSeq" id="WP_273930737.1">
    <property type="nucleotide sequence ID" value="NZ_JAQSLL010000005.1"/>
</dbReference>
<dbReference type="NCBIfam" id="TIGR00738">
    <property type="entry name" value="rrf2_super"/>
    <property type="match status" value="1"/>
</dbReference>
<proteinExistence type="predicted"/>
<dbReference type="PROSITE" id="PS51197">
    <property type="entry name" value="HTH_RRF2_2"/>
    <property type="match status" value="1"/>
</dbReference>
<dbReference type="PROSITE" id="PS01332">
    <property type="entry name" value="HTH_RRF2_1"/>
    <property type="match status" value="1"/>
</dbReference>
<dbReference type="InterPro" id="IPR036390">
    <property type="entry name" value="WH_DNA-bd_sf"/>
</dbReference>
<evidence type="ECO:0000313" key="2">
    <source>
        <dbReference type="Proteomes" id="UP001171111"/>
    </source>
</evidence>
<dbReference type="InterPro" id="IPR030489">
    <property type="entry name" value="TR_Rrf2-type_CS"/>
</dbReference>
<dbReference type="EMBL" id="JAULJQ010000004">
    <property type="protein sequence ID" value="MDO2409310.1"/>
    <property type="molecule type" value="Genomic_DNA"/>
</dbReference>
<protein>
    <submittedName>
        <fullName evidence="1">Rrf2 family transcriptional regulator</fullName>
    </submittedName>
</protein>
<dbReference type="PANTHER" id="PTHR33221">
    <property type="entry name" value="WINGED HELIX-TURN-HELIX TRANSCRIPTIONAL REGULATOR, RRF2 FAMILY"/>
    <property type="match status" value="1"/>
</dbReference>
<reference evidence="1 2" key="1">
    <citation type="submission" date="2023-06" db="EMBL/GenBank/DDBJ databases">
        <title>Campylobacter magnum sp. nov., isolated from cecal contents of domestic pigs (Sus scrofa domesticus).</title>
        <authorList>
            <person name="Papic B."/>
            <person name="Gruntar I."/>
        </authorList>
    </citation>
    <scope>NUCLEOTIDE SEQUENCE [LARGE SCALE GENOMIC DNA]</scope>
    <source>
        <strain evidence="2">34484-21</strain>
    </source>
</reference>
<comment type="caution">
    <text evidence="1">The sequence shown here is derived from an EMBL/GenBank/DDBJ whole genome shotgun (WGS) entry which is preliminary data.</text>
</comment>
<dbReference type="InterPro" id="IPR036388">
    <property type="entry name" value="WH-like_DNA-bd_sf"/>
</dbReference>
<dbReference type="Gene3D" id="1.10.10.10">
    <property type="entry name" value="Winged helix-like DNA-binding domain superfamily/Winged helix DNA-binding domain"/>
    <property type="match status" value="1"/>
</dbReference>
<dbReference type="Proteomes" id="UP001171111">
    <property type="component" value="Unassembled WGS sequence"/>
</dbReference>
<dbReference type="SUPFAM" id="SSF46785">
    <property type="entry name" value="Winged helix' DNA-binding domain"/>
    <property type="match status" value="1"/>
</dbReference>
<accession>A0ABT8T6I0</accession>
<name>A0ABT8T6I0_9BACT</name>
<keyword evidence="2" id="KW-1185">Reference proteome</keyword>
<dbReference type="InterPro" id="IPR000944">
    <property type="entry name" value="Tscrpt_reg_Rrf2"/>
</dbReference>